<evidence type="ECO:0000259" key="2">
    <source>
        <dbReference type="Pfam" id="PF21861"/>
    </source>
</evidence>
<sequence length="200" mass="23309">MTSRKTKDERTRNWTFVVYPESAPENWREFLDELHVPWVESPLHDKDVNPDGELKKPHWHVLIMFSGKKTYDQIREITQKIRSPNPQKCANAKGMVRYFAHMDNPEKFQYAKSDIIAHGGAEIASYLSVTSAERYELIREMMSFVDSKNITEIKDLIDYAMSERFDDWFPLLCDNSAYIIGQYIKSNRHGGSVNSKINKG</sequence>
<evidence type="ECO:0000259" key="1">
    <source>
        <dbReference type="Pfam" id="PF01719"/>
    </source>
</evidence>
<proteinExistence type="predicted"/>
<keyword evidence="4" id="KW-1185">Reference proteome</keyword>
<feature type="domain" description="Plasmid replication protein origin binding" evidence="1">
    <location>
        <begin position="6"/>
        <end position="123"/>
    </location>
</feature>
<dbReference type="InterPro" id="IPR053923">
    <property type="entry name" value="RepB_C"/>
</dbReference>
<protein>
    <submittedName>
        <fullName evidence="3">Replication protein</fullName>
    </submittedName>
</protein>
<dbReference type="RefSeq" id="WP_010729575.1">
    <property type="nucleotide sequence ID" value="NZ_JBHSIV010000078.1"/>
</dbReference>
<dbReference type="InterPro" id="IPR002631">
    <property type="entry name" value="Plasmid_rep_OBD"/>
</dbReference>
<evidence type="ECO:0000313" key="3">
    <source>
        <dbReference type="EMBL" id="MFC5066344.1"/>
    </source>
</evidence>
<dbReference type="Pfam" id="PF01719">
    <property type="entry name" value="Rep_OBD"/>
    <property type="match status" value="1"/>
</dbReference>
<feature type="domain" description="Replication protein RepB C-terminal" evidence="2">
    <location>
        <begin position="132"/>
        <end position="189"/>
    </location>
</feature>
<evidence type="ECO:0000313" key="4">
    <source>
        <dbReference type="Proteomes" id="UP001595947"/>
    </source>
</evidence>
<dbReference type="EMBL" id="JBHSIV010000078">
    <property type="protein sequence ID" value="MFC5066344.1"/>
    <property type="molecule type" value="Genomic_DNA"/>
</dbReference>
<comment type="caution">
    <text evidence="3">The sequence shown here is derived from an EMBL/GenBank/DDBJ whole genome shotgun (WGS) entry which is preliminary data.</text>
</comment>
<organism evidence="3 4">
    <name type="scientific">Actinomycetospora atypica</name>
    <dbReference type="NCBI Taxonomy" id="1290095"/>
    <lineage>
        <taxon>Bacteria</taxon>
        <taxon>Bacillati</taxon>
        <taxon>Actinomycetota</taxon>
        <taxon>Actinomycetes</taxon>
        <taxon>Pseudonocardiales</taxon>
        <taxon>Pseudonocardiaceae</taxon>
        <taxon>Actinomycetospora</taxon>
    </lineage>
</organism>
<dbReference type="Pfam" id="PF21861">
    <property type="entry name" value="RepB_C"/>
    <property type="match status" value="1"/>
</dbReference>
<dbReference type="Gene3D" id="3.40.1310.30">
    <property type="match status" value="1"/>
</dbReference>
<reference evidence="4" key="1">
    <citation type="journal article" date="2019" name="Int. J. Syst. Evol. Microbiol.">
        <title>The Global Catalogue of Microorganisms (GCM) 10K type strain sequencing project: providing services to taxonomists for standard genome sequencing and annotation.</title>
        <authorList>
            <consortium name="The Broad Institute Genomics Platform"/>
            <consortium name="The Broad Institute Genome Sequencing Center for Infectious Disease"/>
            <person name="Wu L."/>
            <person name="Ma J."/>
        </authorList>
    </citation>
    <scope>NUCLEOTIDE SEQUENCE [LARGE SCALE GENOMIC DNA]</scope>
    <source>
        <strain evidence="4">CGMCC 4.7093</strain>
    </source>
</reference>
<dbReference type="Proteomes" id="UP001595947">
    <property type="component" value="Unassembled WGS sequence"/>
</dbReference>
<accession>A0ABV9YYG7</accession>
<gene>
    <name evidence="3" type="ORF">ACFPBZ_29355</name>
</gene>
<name>A0ABV9YYG7_9PSEU</name>